<comment type="similarity">
    <text evidence="2">Belongs to the BMP lipoprotein family.</text>
</comment>
<keyword evidence="5" id="KW-0472">Membrane</keyword>
<dbReference type="CDD" id="cd06354">
    <property type="entry name" value="PBP1_PrnA-like"/>
    <property type="match status" value="1"/>
</dbReference>
<comment type="caution">
    <text evidence="9">The sequence shown here is derived from an EMBL/GenBank/DDBJ whole genome shotgun (WGS) entry which is preliminary data.</text>
</comment>
<evidence type="ECO:0000313" key="9">
    <source>
        <dbReference type="EMBL" id="GAA4175393.1"/>
    </source>
</evidence>
<keyword evidence="3" id="KW-1003">Cell membrane</keyword>
<dbReference type="Gene3D" id="3.40.50.2300">
    <property type="match status" value="2"/>
</dbReference>
<evidence type="ECO:0000256" key="4">
    <source>
        <dbReference type="ARBA" id="ARBA00022729"/>
    </source>
</evidence>
<keyword evidence="6" id="KW-0449">Lipoprotein</keyword>
<dbReference type="InterPro" id="IPR050957">
    <property type="entry name" value="BMP_lipoprotein"/>
</dbReference>
<name>A0ABP8A1H3_9MICO</name>
<dbReference type="PANTHER" id="PTHR34296">
    <property type="entry name" value="TRANSCRIPTIONAL ACTIVATOR PROTEIN MED"/>
    <property type="match status" value="1"/>
</dbReference>
<dbReference type="SUPFAM" id="SSF53822">
    <property type="entry name" value="Periplasmic binding protein-like I"/>
    <property type="match status" value="1"/>
</dbReference>
<evidence type="ECO:0000256" key="2">
    <source>
        <dbReference type="ARBA" id="ARBA00008610"/>
    </source>
</evidence>
<accession>A0ABP8A1H3</accession>
<dbReference type="InterPro" id="IPR028082">
    <property type="entry name" value="Peripla_BP_I"/>
</dbReference>
<comment type="subcellular location">
    <subcellularLocation>
        <location evidence="1">Cell membrane</location>
        <topology evidence="1">Lipid-anchor</topology>
    </subcellularLocation>
</comment>
<sequence length="355" mass="36373">MIVSAIAVASGVALLAGCAQAPSTSGDGSTSAKKSDFLPCMISDSGGFDDHSFNELGYNGLVSASKSLGVEYKKAESKTDADYAPNISSMVSQNCNLIITVGFNLADATKAAAAQNPDTKFAIIDDNSITADNVQPIIFDTAQAAFLGGYAAASYSKSGVVGTFGGQQIPTVTIFMDGFADGVAYYNKQKNKDVKVVGWNVDSQKGSFTGGFDANDTAQNTAQGIIDQGADVIMPVGGPIYQSAATAIKNSGKSIAMIGVDADVYNTDPSVRSILLTSVQKGIDPSVQAVVKAAADGKFSNTPYVGTLKNNGVGLAPFHDFASKVDPGLQGEIDKIKAGIIDGSITVTSPASPKS</sequence>
<dbReference type="InterPro" id="IPR003760">
    <property type="entry name" value="PnrA-like"/>
</dbReference>
<keyword evidence="10" id="KW-1185">Reference proteome</keyword>
<dbReference type="Pfam" id="PF02608">
    <property type="entry name" value="Bmp"/>
    <property type="match status" value="1"/>
</dbReference>
<evidence type="ECO:0000256" key="1">
    <source>
        <dbReference type="ARBA" id="ARBA00004193"/>
    </source>
</evidence>
<reference evidence="10" key="1">
    <citation type="journal article" date="2019" name="Int. J. Syst. Evol. Microbiol.">
        <title>The Global Catalogue of Microorganisms (GCM) 10K type strain sequencing project: providing services to taxonomists for standard genome sequencing and annotation.</title>
        <authorList>
            <consortium name="The Broad Institute Genomics Platform"/>
            <consortium name="The Broad Institute Genome Sequencing Center for Infectious Disease"/>
            <person name="Wu L."/>
            <person name="Ma J."/>
        </authorList>
    </citation>
    <scope>NUCLEOTIDE SEQUENCE [LARGE SCALE GENOMIC DNA]</scope>
    <source>
        <strain evidence="10">JCM 17591</strain>
    </source>
</reference>
<evidence type="ECO:0000256" key="5">
    <source>
        <dbReference type="ARBA" id="ARBA00023136"/>
    </source>
</evidence>
<feature type="signal peptide" evidence="7">
    <location>
        <begin position="1"/>
        <end position="21"/>
    </location>
</feature>
<dbReference type="PANTHER" id="PTHR34296:SF2">
    <property type="entry name" value="ABC TRANSPORTER GUANOSINE-BINDING PROTEIN NUPN"/>
    <property type="match status" value="1"/>
</dbReference>
<evidence type="ECO:0000313" key="10">
    <source>
        <dbReference type="Proteomes" id="UP001501079"/>
    </source>
</evidence>
<feature type="chain" id="PRO_5046498248" evidence="7">
    <location>
        <begin position="22"/>
        <end position="355"/>
    </location>
</feature>
<organism evidence="9 10">
    <name type="scientific">Gryllotalpicola koreensis</name>
    <dbReference type="NCBI Taxonomy" id="993086"/>
    <lineage>
        <taxon>Bacteria</taxon>
        <taxon>Bacillati</taxon>
        <taxon>Actinomycetota</taxon>
        <taxon>Actinomycetes</taxon>
        <taxon>Micrococcales</taxon>
        <taxon>Microbacteriaceae</taxon>
        <taxon>Gryllotalpicola</taxon>
    </lineage>
</organism>
<evidence type="ECO:0000256" key="3">
    <source>
        <dbReference type="ARBA" id="ARBA00022475"/>
    </source>
</evidence>
<evidence type="ECO:0000256" key="7">
    <source>
        <dbReference type="SAM" id="SignalP"/>
    </source>
</evidence>
<keyword evidence="4 7" id="KW-0732">Signal</keyword>
<dbReference type="Proteomes" id="UP001501079">
    <property type="component" value="Unassembled WGS sequence"/>
</dbReference>
<evidence type="ECO:0000256" key="6">
    <source>
        <dbReference type="ARBA" id="ARBA00023288"/>
    </source>
</evidence>
<feature type="domain" description="ABC transporter substrate-binding protein PnrA-like" evidence="8">
    <location>
        <begin position="41"/>
        <end position="331"/>
    </location>
</feature>
<evidence type="ECO:0000259" key="8">
    <source>
        <dbReference type="Pfam" id="PF02608"/>
    </source>
</evidence>
<dbReference type="EMBL" id="BAABBW010000003">
    <property type="protein sequence ID" value="GAA4175393.1"/>
    <property type="molecule type" value="Genomic_DNA"/>
</dbReference>
<gene>
    <name evidence="9" type="ORF">GCM10022287_20850</name>
</gene>
<protein>
    <submittedName>
        <fullName evidence="9">BMP family ABC transporter substrate-binding protein</fullName>
    </submittedName>
</protein>
<proteinExistence type="inferred from homology"/>